<dbReference type="SUPFAM" id="SSF53271">
    <property type="entry name" value="PRTase-like"/>
    <property type="match status" value="1"/>
</dbReference>
<reference evidence="3" key="1">
    <citation type="submission" date="2017-03" db="EMBL/GenBank/DDBJ databases">
        <title>Genomes of endolithic fungi from Antarctica.</title>
        <authorList>
            <person name="Coleine C."/>
            <person name="Masonjones S."/>
            <person name="Stajich J.E."/>
        </authorList>
    </citation>
    <scope>NUCLEOTIDE SEQUENCE [LARGE SCALE GENOMIC DNA]</scope>
    <source>
        <strain evidence="3">CCFEE 5527</strain>
    </source>
</reference>
<dbReference type="AlphaFoldDB" id="A0A1V8SY14"/>
<dbReference type="Proteomes" id="UP000192596">
    <property type="component" value="Unassembled WGS sequence"/>
</dbReference>
<dbReference type="Pfam" id="PF13207">
    <property type="entry name" value="AAA_17"/>
    <property type="match status" value="1"/>
</dbReference>
<proteinExistence type="predicted"/>
<name>A0A1V8SY14_9PEZI</name>
<dbReference type="STRING" id="1507870.A0A1V8SY14"/>
<dbReference type="PANTHER" id="PTHR43344">
    <property type="entry name" value="PHOSPHOSERINE PHOSPHATASE"/>
    <property type="match status" value="1"/>
</dbReference>
<dbReference type="InParanoid" id="A0A1V8SY14"/>
<dbReference type="InterPro" id="IPR029057">
    <property type="entry name" value="PRTase-like"/>
</dbReference>
<dbReference type="GO" id="GO:0005737">
    <property type="term" value="C:cytoplasm"/>
    <property type="evidence" value="ECO:0007669"/>
    <property type="project" value="TreeGrafter"/>
</dbReference>
<dbReference type="InterPro" id="IPR036412">
    <property type="entry name" value="HAD-like_sf"/>
</dbReference>
<dbReference type="PANTHER" id="PTHR43344:SF20">
    <property type="entry name" value="URACIL PHOSPHORIBOSYLTRANSFERASE"/>
    <property type="match status" value="1"/>
</dbReference>
<dbReference type="InterPro" id="IPR000836">
    <property type="entry name" value="PRTase_dom"/>
</dbReference>
<organism evidence="2 3">
    <name type="scientific">Cryoendolithus antarcticus</name>
    <dbReference type="NCBI Taxonomy" id="1507870"/>
    <lineage>
        <taxon>Eukaryota</taxon>
        <taxon>Fungi</taxon>
        <taxon>Dikarya</taxon>
        <taxon>Ascomycota</taxon>
        <taxon>Pezizomycotina</taxon>
        <taxon>Dothideomycetes</taxon>
        <taxon>Dothideomycetidae</taxon>
        <taxon>Cladosporiales</taxon>
        <taxon>Cladosporiaceae</taxon>
        <taxon>Cryoendolithus</taxon>
    </lineage>
</organism>
<dbReference type="SUPFAM" id="SSF52540">
    <property type="entry name" value="P-loop containing nucleoside triphosphate hydrolases"/>
    <property type="match status" value="1"/>
</dbReference>
<gene>
    <name evidence="2" type="ORF">B0A48_10690</name>
</gene>
<protein>
    <recommendedName>
        <fullName evidence="1">Phosphoribosyltransferase domain-containing protein</fullName>
    </recommendedName>
</protein>
<feature type="domain" description="Phosphoribosyltransferase" evidence="1">
    <location>
        <begin position="494"/>
        <end position="623"/>
    </location>
</feature>
<dbReference type="EMBL" id="NAJO01000023">
    <property type="protein sequence ID" value="OQO04047.1"/>
    <property type="molecule type" value="Genomic_DNA"/>
</dbReference>
<dbReference type="InterPro" id="IPR050582">
    <property type="entry name" value="HAD-like_SerB"/>
</dbReference>
<sequence length="629" mass="68553">MATQTPAKIIGLYGLPGIGKTTLLNLLKELLPHDAFAFCEGSEMVANAAGGSLDTFRNADGNTNNLFRTQAIANIASECTASGKTGIVTGHYSFLNAGAESPGVVFSAAETRHYTHIIYLSASGEEIEQRCRDDARARVPLAAAEINRWAAKEVKELEPICYRNRILLSVLRIEQMSPIKVAEVIASLIQRFHLQSPALNEHCVTTVMNEFLSKQSATLQSVFIFDGDKTLRDEDTTESFWLFDFAGYSDCALRQAAQLYREIGSSSFTKYCAEVTSETHVVPELRNIIASVEQHEHTAVFVVTSGLRRVWEVVLRGLVENIDMIGNNPFDEAGSEYVVTPATKADVVAQLQDQGLEVWAFGDSPLDLPMLKKGDHRVVVVGKAATRSRSIKKELASAIEDGSLPGIARLLSSPQDCNICPSRLSTAMLPSIHSADITKVLHDSPPRFRLYHATDKSLSKLLRTPTRIATYQGPSLRKAHEQIGRYLATEYVSEILIVPLIRGGEPMAMGVSNVFSEVMFLQAKSPADMTLKHLNQCKAVILLASVVNSGASIAEFVTHIRARRVSVPVVVVAGVVQADAVRPGGSIRKMALKNDIAIVALQLSDNKYTGKEVTDTGARLFNTTALESE</sequence>
<evidence type="ECO:0000313" key="2">
    <source>
        <dbReference type="EMBL" id="OQO04047.1"/>
    </source>
</evidence>
<dbReference type="OrthoDB" id="5416609at2759"/>
<dbReference type="Gene3D" id="3.40.50.300">
    <property type="entry name" value="P-loop containing nucleotide triphosphate hydrolases"/>
    <property type="match status" value="1"/>
</dbReference>
<accession>A0A1V8SY14</accession>
<dbReference type="GO" id="GO:0036424">
    <property type="term" value="F:L-phosphoserine phosphatase activity"/>
    <property type="evidence" value="ECO:0007669"/>
    <property type="project" value="TreeGrafter"/>
</dbReference>
<comment type="caution">
    <text evidence="2">The sequence shown here is derived from an EMBL/GenBank/DDBJ whole genome shotgun (WGS) entry which is preliminary data.</text>
</comment>
<evidence type="ECO:0000313" key="3">
    <source>
        <dbReference type="Proteomes" id="UP000192596"/>
    </source>
</evidence>
<evidence type="ECO:0000259" key="1">
    <source>
        <dbReference type="Pfam" id="PF14681"/>
    </source>
</evidence>
<dbReference type="Gene3D" id="3.40.50.1000">
    <property type="entry name" value="HAD superfamily/HAD-like"/>
    <property type="match status" value="1"/>
</dbReference>
<keyword evidence="3" id="KW-1185">Reference proteome</keyword>
<dbReference type="GO" id="GO:0000287">
    <property type="term" value="F:magnesium ion binding"/>
    <property type="evidence" value="ECO:0007669"/>
    <property type="project" value="TreeGrafter"/>
</dbReference>
<dbReference type="Pfam" id="PF12710">
    <property type="entry name" value="HAD"/>
    <property type="match status" value="1"/>
</dbReference>
<dbReference type="InterPro" id="IPR027417">
    <property type="entry name" value="P-loop_NTPase"/>
</dbReference>
<dbReference type="Pfam" id="PF14681">
    <property type="entry name" value="UPRTase"/>
    <property type="match status" value="1"/>
</dbReference>
<dbReference type="GO" id="GO:0006564">
    <property type="term" value="P:L-serine biosynthetic process"/>
    <property type="evidence" value="ECO:0007669"/>
    <property type="project" value="TreeGrafter"/>
</dbReference>
<dbReference type="InterPro" id="IPR023214">
    <property type="entry name" value="HAD_sf"/>
</dbReference>
<dbReference type="SUPFAM" id="SSF56784">
    <property type="entry name" value="HAD-like"/>
    <property type="match status" value="1"/>
</dbReference>
<dbReference type="Gene3D" id="3.40.50.2020">
    <property type="match status" value="1"/>
</dbReference>